<dbReference type="PANTHER" id="PTHR36078:SF2">
    <property type="entry name" value="OS09G0473966 PROTEIN"/>
    <property type="match status" value="1"/>
</dbReference>
<evidence type="ECO:0000313" key="2">
    <source>
        <dbReference type="EMBL" id="KAF5730223.1"/>
    </source>
</evidence>
<gene>
    <name evidence="2" type="ORF">HS088_TW20G00596</name>
</gene>
<feature type="compositionally biased region" description="Polar residues" evidence="1">
    <location>
        <begin position="129"/>
        <end position="147"/>
    </location>
</feature>
<feature type="region of interest" description="Disordered" evidence="1">
    <location>
        <begin position="1"/>
        <end position="52"/>
    </location>
</feature>
<dbReference type="PANTHER" id="PTHR36078">
    <property type="entry name" value="BNACNNG21220D PROTEIN"/>
    <property type="match status" value="1"/>
</dbReference>
<dbReference type="OrthoDB" id="1669448at2759"/>
<dbReference type="AlphaFoldDB" id="A0A7J7C7V8"/>
<protein>
    <submittedName>
        <fullName evidence="2">Uncharacterized protein</fullName>
    </submittedName>
</protein>
<reference evidence="2 3" key="1">
    <citation type="journal article" date="2020" name="Nat. Commun.">
        <title>Genome of Tripterygium wilfordii and identification of cytochrome P450 involved in triptolide biosynthesis.</title>
        <authorList>
            <person name="Tu L."/>
            <person name="Su P."/>
            <person name="Zhang Z."/>
            <person name="Gao L."/>
            <person name="Wang J."/>
            <person name="Hu T."/>
            <person name="Zhou J."/>
            <person name="Zhang Y."/>
            <person name="Zhao Y."/>
            <person name="Liu Y."/>
            <person name="Song Y."/>
            <person name="Tong Y."/>
            <person name="Lu Y."/>
            <person name="Yang J."/>
            <person name="Xu C."/>
            <person name="Jia M."/>
            <person name="Peters R.J."/>
            <person name="Huang L."/>
            <person name="Gao W."/>
        </authorList>
    </citation>
    <scope>NUCLEOTIDE SEQUENCE [LARGE SCALE GENOMIC DNA]</scope>
    <source>
        <strain evidence="3">cv. XIE 37</strain>
        <tissue evidence="2">Leaf</tissue>
    </source>
</reference>
<evidence type="ECO:0000256" key="1">
    <source>
        <dbReference type="SAM" id="MobiDB-lite"/>
    </source>
</evidence>
<organism evidence="2 3">
    <name type="scientific">Tripterygium wilfordii</name>
    <name type="common">Thunder God vine</name>
    <dbReference type="NCBI Taxonomy" id="458696"/>
    <lineage>
        <taxon>Eukaryota</taxon>
        <taxon>Viridiplantae</taxon>
        <taxon>Streptophyta</taxon>
        <taxon>Embryophyta</taxon>
        <taxon>Tracheophyta</taxon>
        <taxon>Spermatophyta</taxon>
        <taxon>Magnoliopsida</taxon>
        <taxon>eudicotyledons</taxon>
        <taxon>Gunneridae</taxon>
        <taxon>Pentapetalae</taxon>
        <taxon>rosids</taxon>
        <taxon>fabids</taxon>
        <taxon>Celastrales</taxon>
        <taxon>Celastraceae</taxon>
        <taxon>Tripterygium</taxon>
    </lineage>
</organism>
<dbReference type="InParanoid" id="A0A7J7C7V8"/>
<keyword evidence="3" id="KW-1185">Reference proteome</keyword>
<dbReference type="EMBL" id="JAAARO010000020">
    <property type="protein sequence ID" value="KAF5730223.1"/>
    <property type="molecule type" value="Genomic_DNA"/>
</dbReference>
<comment type="caution">
    <text evidence="2">The sequence shown here is derived from an EMBL/GenBank/DDBJ whole genome shotgun (WGS) entry which is preliminary data.</text>
</comment>
<dbReference type="Proteomes" id="UP000593562">
    <property type="component" value="Unassembled WGS sequence"/>
</dbReference>
<evidence type="ECO:0000313" key="3">
    <source>
        <dbReference type="Proteomes" id="UP000593562"/>
    </source>
</evidence>
<name>A0A7J7C7V8_TRIWF</name>
<proteinExistence type="predicted"/>
<sequence length="156" mass="17177">MAMASSSSPTQPPPNASNLENSATQPTLTTPPQGNVKVDVASRNGLPTAIDKKPETAQHFEFLDGEDYIEKYSKYESDYTRRLMAKYFSEKNLYGGNTFEEKMTIDEEAILSSRWPGTRSFADPVLSFEEQSSGDSTSPSETLASHSNGKHIQKSS</sequence>
<feature type="region of interest" description="Disordered" evidence="1">
    <location>
        <begin position="122"/>
        <end position="156"/>
    </location>
</feature>
<accession>A0A7J7C7V8</accession>
<feature type="compositionally biased region" description="Polar residues" evidence="1">
    <location>
        <begin position="16"/>
        <end position="33"/>
    </location>
</feature>